<evidence type="ECO:0000313" key="1">
    <source>
        <dbReference type="EMBL" id="POV96399.1"/>
    </source>
</evidence>
<gene>
    <name evidence="1" type="ORF">PSTT_15678</name>
</gene>
<dbReference type="EMBL" id="PKSL01000299">
    <property type="protein sequence ID" value="POV96399.1"/>
    <property type="molecule type" value="Genomic_DNA"/>
</dbReference>
<dbReference type="AlphaFoldDB" id="A0A2S4UGJ0"/>
<accession>A0A2S4UGJ0</accession>
<comment type="caution">
    <text evidence="1">The sequence shown here is derived from an EMBL/GenBank/DDBJ whole genome shotgun (WGS) entry which is preliminary data.</text>
</comment>
<protein>
    <submittedName>
        <fullName evidence="1">Uncharacterized protein</fullName>
    </submittedName>
</protein>
<dbReference type="VEuPathDB" id="FungiDB:PSTT_15678"/>
<proteinExistence type="predicted"/>
<name>A0A2S4UGJ0_9BASI</name>
<keyword evidence="2" id="KW-1185">Reference proteome</keyword>
<evidence type="ECO:0000313" key="2">
    <source>
        <dbReference type="Proteomes" id="UP000239156"/>
    </source>
</evidence>
<sequence length="193" mass="22288">MDDTKRFRELHADAQDAEEFLTMVEDGVLHQYLIDLGELIDTLAKGDATRFATSQSHFKSPWVKLIKREAQFERLVHVCNIEADKPLQEKASKLVFFLRHPMYAHHTEITHHQRVHAINATRTTAKTYLENLSKNISAQKQPVDEPERLTHERFKRLHVNVDNAEGFLQQAVEGHTGLELKVHGQMSCDTQTR</sequence>
<organism evidence="1 2">
    <name type="scientific">Puccinia striiformis</name>
    <dbReference type="NCBI Taxonomy" id="27350"/>
    <lineage>
        <taxon>Eukaryota</taxon>
        <taxon>Fungi</taxon>
        <taxon>Dikarya</taxon>
        <taxon>Basidiomycota</taxon>
        <taxon>Pucciniomycotina</taxon>
        <taxon>Pucciniomycetes</taxon>
        <taxon>Pucciniales</taxon>
        <taxon>Pucciniaceae</taxon>
        <taxon>Puccinia</taxon>
    </lineage>
</organism>
<reference evidence="1" key="1">
    <citation type="submission" date="2017-12" db="EMBL/GenBank/DDBJ databases">
        <title>Gene loss provides genomic basis for host adaptation in cereal stripe rust fungi.</title>
        <authorList>
            <person name="Xia C."/>
        </authorList>
    </citation>
    <scope>NUCLEOTIDE SEQUENCE [LARGE SCALE GENOMIC DNA]</scope>
    <source>
        <strain evidence="1">93-210</strain>
    </source>
</reference>
<dbReference type="Proteomes" id="UP000239156">
    <property type="component" value="Unassembled WGS sequence"/>
</dbReference>